<dbReference type="AlphaFoldDB" id="A0A5M8PB65"/>
<proteinExistence type="predicted"/>
<name>A0A5M8PB65_9LECA</name>
<dbReference type="Proteomes" id="UP000324767">
    <property type="component" value="Unassembled WGS sequence"/>
</dbReference>
<evidence type="ECO:0000313" key="2">
    <source>
        <dbReference type="Proteomes" id="UP000324767"/>
    </source>
</evidence>
<evidence type="ECO:0000313" key="1">
    <source>
        <dbReference type="EMBL" id="KAA6406465.1"/>
    </source>
</evidence>
<sequence>MASKAASTYDLSRPPLYMALNAAWALESVAQRTWKAAAETSTRKPTAELVHKGRNCRSEDWGLKSAAHMAPKYASSSTTTAYLRARGLKGRLRIWQSEIQRPIICWPEAVAERLEGITRDKVGTKNS</sequence>
<accession>A0A5M8PB65</accession>
<protein>
    <submittedName>
        <fullName evidence="1">Uncharacterized protein</fullName>
    </submittedName>
</protein>
<gene>
    <name evidence="1" type="ORF">FRX48_09736</name>
</gene>
<comment type="caution">
    <text evidence="1">The sequence shown here is derived from an EMBL/GenBank/DDBJ whole genome shotgun (WGS) entry which is preliminary data.</text>
</comment>
<reference evidence="1 2" key="1">
    <citation type="submission" date="2019-09" db="EMBL/GenBank/DDBJ databases">
        <title>The hologenome of the rock-dwelling lichen Lasallia pustulata.</title>
        <authorList>
            <person name="Greshake Tzovaras B."/>
            <person name="Segers F."/>
            <person name="Bicker A."/>
            <person name="Dal Grande F."/>
            <person name="Otte J."/>
            <person name="Hankeln T."/>
            <person name="Schmitt I."/>
            <person name="Ebersberger I."/>
        </authorList>
    </citation>
    <scope>NUCLEOTIDE SEQUENCE [LARGE SCALE GENOMIC DNA]</scope>
    <source>
        <strain evidence="1">A1-1</strain>
    </source>
</reference>
<organism evidence="1 2">
    <name type="scientific">Lasallia pustulata</name>
    <dbReference type="NCBI Taxonomy" id="136370"/>
    <lineage>
        <taxon>Eukaryota</taxon>
        <taxon>Fungi</taxon>
        <taxon>Dikarya</taxon>
        <taxon>Ascomycota</taxon>
        <taxon>Pezizomycotina</taxon>
        <taxon>Lecanoromycetes</taxon>
        <taxon>OSLEUM clade</taxon>
        <taxon>Umbilicariomycetidae</taxon>
        <taxon>Umbilicariales</taxon>
        <taxon>Umbilicariaceae</taxon>
        <taxon>Lasallia</taxon>
    </lineage>
</organism>
<dbReference type="EMBL" id="VXIT01000027">
    <property type="protein sequence ID" value="KAA6406465.1"/>
    <property type="molecule type" value="Genomic_DNA"/>
</dbReference>